<dbReference type="InParanoid" id="A0A162THX3"/>
<dbReference type="AlphaFoldDB" id="A0A162THX3"/>
<organism evidence="1 2">
    <name type="scientific">Phycomyces blakesleeanus (strain ATCC 8743b / DSM 1359 / FGSC 10004 / NBRC 33097 / NRRL 1555)</name>
    <dbReference type="NCBI Taxonomy" id="763407"/>
    <lineage>
        <taxon>Eukaryota</taxon>
        <taxon>Fungi</taxon>
        <taxon>Fungi incertae sedis</taxon>
        <taxon>Mucoromycota</taxon>
        <taxon>Mucoromycotina</taxon>
        <taxon>Mucoromycetes</taxon>
        <taxon>Mucorales</taxon>
        <taxon>Phycomycetaceae</taxon>
        <taxon>Phycomyces</taxon>
    </lineage>
</organism>
<protein>
    <submittedName>
        <fullName evidence="1">Uncharacterized protein</fullName>
    </submittedName>
</protein>
<proteinExistence type="predicted"/>
<dbReference type="OrthoDB" id="5563016at2759"/>
<keyword evidence="2" id="KW-1185">Reference proteome</keyword>
<gene>
    <name evidence="1" type="ORF">PHYBLDRAFT_118523</name>
</gene>
<dbReference type="GO" id="GO:0030036">
    <property type="term" value="P:actin cytoskeleton organization"/>
    <property type="evidence" value="ECO:0007669"/>
    <property type="project" value="TreeGrafter"/>
</dbReference>
<evidence type="ECO:0000313" key="2">
    <source>
        <dbReference type="Proteomes" id="UP000077315"/>
    </source>
</evidence>
<dbReference type="RefSeq" id="XP_018285333.1">
    <property type="nucleotide sequence ID" value="XM_018428640.1"/>
</dbReference>
<dbReference type="PANTHER" id="PTHR12751">
    <property type="entry name" value="PHOSPHATASE AND ACTIN REGULATOR PHACTR"/>
    <property type="match status" value="1"/>
</dbReference>
<evidence type="ECO:0000313" key="1">
    <source>
        <dbReference type="EMBL" id="OAD67293.1"/>
    </source>
</evidence>
<dbReference type="Proteomes" id="UP000077315">
    <property type="component" value="Unassembled WGS sequence"/>
</dbReference>
<dbReference type="GeneID" id="28989546"/>
<dbReference type="VEuPathDB" id="FungiDB:PHYBLDRAFT_118523"/>
<dbReference type="GO" id="GO:0003779">
    <property type="term" value="F:actin binding"/>
    <property type="evidence" value="ECO:0007669"/>
    <property type="project" value="TreeGrafter"/>
</dbReference>
<dbReference type="EMBL" id="KV441024">
    <property type="protein sequence ID" value="OAD67293.1"/>
    <property type="molecule type" value="Genomic_DNA"/>
</dbReference>
<accession>A0A162THX3</accession>
<dbReference type="PANTHER" id="PTHR12751:SF18">
    <property type="entry name" value="PHOSPHATASE AND ACTIN REGULATOR 1"/>
    <property type="match status" value="1"/>
</dbReference>
<sequence length="68" mass="7666">MSVRFAKTASVHGALSKYEYDRGSDPEAACTRLTAELAALIKEELNDYKMNEMQIHAASRCYTHLFPL</sequence>
<dbReference type="STRING" id="763407.A0A162THX3"/>
<name>A0A162THX3_PHYB8</name>
<reference evidence="2" key="1">
    <citation type="submission" date="2015-06" db="EMBL/GenBank/DDBJ databases">
        <title>Expansion of signal transduction pathways in fungi by whole-genome duplication.</title>
        <authorList>
            <consortium name="DOE Joint Genome Institute"/>
            <person name="Corrochano L.M."/>
            <person name="Kuo A."/>
            <person name="Marcet-Houben M."/>
            <person name="Polaino S."/>
            <person name="Salamov A."/>
            <person name="Villalobos J.M."/>
            <person name="Alvarez M.I."/>
            <person name="Avalos J."/>
            <person name="Benito E.P."/>
            <person name="Benoit I."/>
            <person name="Burger G."/>
            <person name="Camino L.P."/>
            <person name="Canovas D."/>
            <person name="Cerda-Olmedo E."/>
            <person name="Cheng J.-F."/>
            <person name="Dominguez A."/>
            <person name="Elias M."/>
            <person name="Eslava A.P."/>
            <person name="Glaser F."/>
            <person name="Grimwood J."/>
            <person name="Gutierrez G."/>
            <person name="Heitman J."/>
            <person name="Henrissat B."/>
            <person name="Iturriaga E.A."/>
            <person name="Lang B.F."/>
            <person name="Lavin J.L."/>
            <person name="Lee S."/>
            <person name="Li W."/>
            <person name="Lindquist E."/>
            <person name="Lopez-Garcia S."/>
            <person name="Luque E.M."/>
            <person name="Marcos A.T."/>
            <person name="Martin J."/>
            <person name="McCluskey K."/>
            <person name="Medina H.R."/>
            <person name="Miralles-Duran A."/>
            <person name="Miyazaki A."/>
            <person name="Munoz-Torres E."/>
            <person name="Oguiza J.A."/>
            <person name="Ohm R."/>
            <person name="Olmedo M."/>
            <person name="Orejas M."/>
            <person name="Ortiz-Castellanos L."/>
            <person name="Pisabarro A.G."/>
            <person name="Rodriguez-Romero J."/>
            <person name="Ruiz-Herrera J."/>
            <person name="Ruiz-Vazquez R."/>
            <person name="Sanz C."/>
            <person name="Schackwitz W."/>
            <person name="Schmutz J."/>
            <person name="Shahriari M."/>
            <person name="Shelest E."/>
            <person name="Silva-Franco F."/>
            <person name="Soanes D."/>
            <person name="Syed K."/>
            <person name="Tagua V.G."/>
            <person name="Talbot N.J."/>
            <person name="Thon M."/>
            <person name="De vries R.P."/>
            <person name="Wiebenga A."/>
            <person name="Yadav J.S."/>
            <person name="Braun E.L."/>
            <person name="Baker S."/>
            <person name="Garre V."/>
            <person name="Horwitz B."/>
            <person name="Torres-Martinez S."/>
            <person name="Idnurm A."/>
            <person name="Herrera-Estrella A."/>
            <person name="Gabaldon T."/>
            <person name="Grigoriev I.V."/>
        </authorList>
    </citation>
    <scope>NUCLEOTIDE SEQUENCE [LARGE SCALE GENOMIC DNA]</scope>
    <source>
        <strain evidence="2">NRRL 1555(-)</strain>
    </source>
</reference>